<dbReference type="AlphaFoldDB" id="A0A0B8NZB8"/>
<dbReference type="EMBL" id="BBRZ01000061">
    <property type="protein sequence ID" value="GAM57677.1"/>
    <property type="molecule type" value="Genomic_DNA"/>
</dbReference>
<dbReference type="Proteomes" id="UP000031671">
    <property type="component" value="Unassembled WGS sequence"/>
</dbReference>
<comment type="caution">
    <text evidence="1">The sequence shown here is derived from an EMBL/GenBank/DDBJ whole genome shotgun (WGS) entry which is preliminary data.</text>
</comment>
<sequence length="85" mass="9574">MFIFMTMTMTMMLILMRIMLSFNNKPVPNAPITDNVIIAFFITPTSEISFTPLSANPLVGSIGCDINNPNKYQQKLKFESPQICP</sequence>
<protein>
    <submittedName>
        <fullName evidence="1">Uncharacterized protein</fullName>
    </submittedName>
</protein>
<keyword evidence="2" id="KW-1185">Reference proteome</keyword>
<reference evidence="1 2" key="2">
    <citation type="submission" date="2015-01" db="EMBL/GenBank/DDBJ databases">
        <authorList>
            <consortium name="NBRP consortium"/>
            <person name="Sawabe T."/>
            <person name="Meirelles P."/>
            <person name="Feng G."/>
            <person name="Sayaka M."/>
            <person name="Hattori M."/>
            <person name="Ohkuma M."/>
        </authorList>
    </citation>
    <scope>NUCLEOTIDE SEQUENCE [LARGE SCALE GENOMIC DNA]</scope>
    <source>
        <strain evidence="2">JCM 19231</strain>
    </source>
</reference>
<gene>
    <name evidence="1" type="ORF">JCM19231_5753</name>
</gene>
<accession>A0A0B8NZB8</accession>
<reference evidence="1 2" key="1">
    <citation type="submission" date="2015-01" db="EMBL/GenBank/DDBJ databases">
        <title>Vibrio sp. C1 JCM 19231 whole genome shotgun sequence.</title>
        <authorList>
            <person name="Sawabe T."/>
            <person name="Meirelles P."/>
            <person name="Feng G."/>
            <person name="Sayaka M."/>
            <person name="Hattori M."/>
            <person name="Ohkuma M."/>
        </authorList>
    </citation>
    <scope>NUCLEOTIDE SEQUENCE [LARGE SCALE GENOMIC DNA]</scope>
    <source>
        <strain evidence="2">JCM 19231</strain>
    </source>
</reference>
<name>A0A0B8NZB8_9VIBR</name>
<evidence type="ECO:0000313" key="2">
    <source>
        <dbReference type="Proteomes" id="UP000031671"/>
    </source>
</evidence>
<evidence type="ECO:0000313" key="1">
    <source>
        <dbReference type="EMBL" id="GAM57677.1"/>
    </source>
</evidence>
<organism evidence="1 2">
    <name type="scientific">Vibrio ishigakensis</name>
    <dbReference type="NCBI Taxonomy" id="1481914"/>
    <lineage>
        <taxon>Bacteria</taxon>
        <taxon>Pseudomonadati</taxon>
        <taxon>Pseudomonadota</taxon>
        <taxon>Gammaproteobacteria</taxon>
        <taxon>Vibrionales</taxon>
        <taxon>Vibrionaceae</taxon>
        <taxon>Vibrio</taxon>
    </lineage>
</organism>
<proteinExistence type="predicted"/>